<organism evidence="1 2">
    <name type="scientific">Methyloceanibacter superfactus</name>
    <dbReference type="NCBI Taxonomy" id="1774969"/>
    <lineage>
        <taxon>Bacteria</taxon>
        <taxon>Pseudomonadati</taxon>
        <taxon>Pseudomonadota</taxon>
        <taxon>Alphaproteobacteria</taxon>
        <taxon>Hyphomicrobiales</taxon>
        <taxon>Hyphomicrobiaceae</taxon>
        <taxon>Methyloceanibacter</taxon>
    </lineage>
</organism>
<sequence>MRLSRPGRRDAAELPGAGLMLVARRPVELLASPSPSAAVMFGFPAGRPFRVIGQEGGFAHIRD</sequence>
<dbReference type="RefSeq" id="WP_069441293.1">
    <property type="nucleotide sequence ID" value="NZ_LPWF01000016.1"/>
</dbReference>
<evidence type="ECO:0000313" key="1">
    <source>
        <dbReference type="EMBL" id="ODR99751.1"/>
    </source>
</evidence>
<protein>
    <recommendedName>
        <fullName evidence="3">SH3b domain-containing protein</fullName>
    </recommendedName>
</protein>
<gene>
    <name evidence="1" type="ORF">AUC69_09115</name>
</gene>
<keyword evidence="2" id="KW-1185">Reference proteome</keyword>
<proteinExistence type="predicted"/>
<dbReference type="Proteomes" id="UP000094472">
    <property type="component" value="Unassembled WGS sequence"/>
</dbReference>
<comment type="caution">
    <text evidence="1">The sequence shown here is derived from an EMBL/GenBank/DDBJ whole genome shotgun (WGS) entry which is preliminary data.</text>
</comment>
<dbReference type="EMBL" id="LPWF01000016">
    <property type="protein sequence ID" value="ODR99751.1"/>
    <property type="molecule type" value="Genomic_DNA"/>
</dbReference>
<accession>A0A1E3W2L7</accession>
<evidence type="ECO:0008006" key="3">
    <source>
        <dbReference type="Google" id="ProtNLM"/>
    </source>
</evidence>
<dbReference type="AlphaFoldDB" id="A0A1E3W2L7"/>
<dbReference type="OrthoDB" id="8455126at2"/>
<evidence type="ECO:0000313" key="2">
    <source>
        <dbReference type="Proteomes" id="UP000094472"/>
    </source>
</evidence>
<reference evidence="1 2" key="1">
    <citation type="journal article" date="2016" name="Environ. Microbiol.">
        <title>New Methyloceanibacter diversity from North Sea sediments includes methanotroph containing solely the soluble methane monooxygenase.</title>
        <authorList>
            <person name="Vekeman B."/>
            <person name="Kerckhof F.M."/>
            <person name="Cremers G."/>
            <person name="de Vos P."/>
            <person name="Vandamme P."/>
            <person name="Boon N."/>
            <person name="Op den Camp H.J."/>
            <person name="Heylen K."/>
        </authorList>
    </citation>
    <scope>NUCLEOTIDE SEQUENCE [LARGE SCALE GENOMIC DNA]</scope>
    <source>
        <strain evidence="1 2">R-67175</strain>
    </source>
</reference>
<name>A0A1E3W2L7_9HYPH</name>